<feature type="compositionally biased region" description="Basic residues" evidence="6">
    <location>
        <begin position="1"/>
        <end position="14"/>
    </location>
</feature>
<evidence type="ECO:0000256" key="4">
    <source>
        <dbReference type="ARBA" id="ARBA00022816"/>
    </source>
</evidence>
<dbReference type="PROSITE" id="PS50177">
    <property type="entry name" value="NTF2_DOMAIN"/>
    <property type="match status" value="1"/>
</dbReference>
<dbReference type="Gene3D" id="3.80.10.10">
    <property type="entry name" value="Ribonuclease Inhibitor"/>
    <property type="match status" value="1"/>
</dbReference>
<dbReference type="InterPro" id="IPR032710">
    <property type="entry name" value="NTF2-like_dom_sf"/>
</dbReference>
<keyword evidence="3" id="KW-0813">Transport</keyword>
<evidence type="ECO:0000256" key="5">
    <source>
        <dbReference type="ARBA" id="ARBA00023242"/>
    </source>
</evidence>
<dbReference type="SUPFAM" id="SSF54427">
    <property type="entry name" value="NTF2-like"/>
    <property type="match status" value="1"/>
</dbReference>
<evidence type="ECO:0000256" key="6">
    <source>
        <dbReference type="SAM" id="MobiDB-lite"/>
    </source>
</evidence>
<dbReference type="InterPro" id="IPR001611">
    <property type="entry name" value="Leu-rich_rpt"/>
</dbReference>
<dbReference type="PROSITE" id="PS51450">
    <property type="entry name" value="LRR"/>
    <property type="match status" value="1"/>
</dbReference>
<evidence type="ECO:0000256" key="1">
    <source>
        <dbReference type="ARBA" id="ARBA00004123"/>
    </source>
</evidence>
<dbReference type="Proteomes" id="UP000324222">
    <property type="component" value="Unassembled WGS sequence"/>
</dbReference>
<dbReference type="InterPro" id="IPR018222">
    <property type="entry name" value="Nuclear_transport_factor_2_euk"/>
</dbReference>
<proteinExistence type="inferred from homology"/>
<gene>
    <name evidence="8" type="primary">Nxf1</name>
    <name evidence="8" type="ORF">E2C01_005853</name>
</gene>
<dbReference type="Pfam" id="PF09162">
    <property type="entry name" value="Tap-RNA_bind"/>
    <property type="match status" value="1"/>
</dbReference>
<dbReference type="PANTHER" id="PTHR10662:SF22">
    <property type="entry name" value="NUCLEAR RNA EXPORT FACTOR 1"/>
    <property type="match status" value="1"/>
</dbReference>
<feature type="region of interest" description="Disordered" evidence="6">
    <location>
        <begin position="35"/>
        <end position="75"/>
    </location>
</feature>
<keyword evidence="4" id="KW-0509">mRNA transport</keyword>
<dbReference type="Pfam" id="PF02136">
    <property type="entry name" value="NTF2"/>
    <property type="match status" value="1"/>
</dbReference>
<keyword evidence="9" id="KW-1185">Reference proteome</keyword>
<protein>
    <submittedName>
        <fullName evidence="8">Nuclear RNA export factor 1</fullName>
    </submittedName>
</protein>
<evidence type="ECO:0000256" key="3">
    <source>
        <dbReference type="ARBA" id="ARBA00022448"/>
    </source>
</evidence>
<feature type="region of interest" description="Disordered" evidence="6">
    <location>
        <begin position="1"/>
        <end position="20"/>
    </location>
</feature>
<dbReference type="GO" id="GO:0016973">
    <property type="term" value="P:poly(A)+ mRNA export from nucleus"/>
    <property type="evidence" value="ECO:0007669"/>
    <property type="project" value="TreeGrafter"/>
</dbReference>
<dbReference type="InterPro" id="IPR032675">
    <property type="entry name" value="LRR_dom_sf"/>
</dbReference>
<dbReference type="EMBL" id="VSRR010000260">
    <property type="protein sequence ID" value="MPC13133.1"/>
    <property type="molecule type" value="Genomic_DNA"/>
</dbReference>
<sequence>MGKKNRHRFHKKKQGGGGFIDEDEIMSLNINGEDKHCNAKSNAKLRKRMKKLQKKREKREEKNHHRDKQSGKSVGWHKIEVNGSEALEKNFLYTSIGSSLDLQFQPLGFHKIDNKCYFFLENNEPAASAIRSLNKRIQDSNGNLLKISSSKVPCPGFLLNSDQLQVLRETMARRFNATSCLLDLTDLHHDSALVERDILAPLAATDIMKQVVKVIKENVPHLKALNLSKNSLRGSIFSLLQGIHSGPSNLFALNLENNGITNMGDLAHFKMFPITELSLQFNPVVEMYKNKPLKYIELAKRNFPRLKLLDTVDAEAYLAENSKHPTVLSSIQSGATLSTAGTSSSAVSEPLVRSFLEQYYALIDAPDRNNLLAAYTPDAVLDIKSNLAAIVSSTFVGQEKIKEALVTFPRTQHQHSTFSFNIQFPSPSTAEAVVMGQCQITGLDAVVTFARTLKIVPFNAGLCCSRDVLELR</sequence>
<feature type="domain" description="NTF2" evidence="7">
    <location>
        <begin position="351"/>
        <end position="471"/>
    </location>
</feature>
<comment type="caution">
    <text evidence="8">The sequence shown here is derived from an EMBL/GenBank/DDBJ whole genome shotgun (WGS) entry which is preliminary data.</text>
</comment>
<reference evidence="8 9" key="1">
    <citation type="submission" date="2019-05" db="EMBL/GenBank/DDBJ databases">
        <title>Another draft genome of Portunus trituberculatus and its Hox gene families provides insights of decapod evolution.</title>
        <authorList>
            <person name="Jeong J.-H."/>
            <person name="Song I."/>
            <person name="Kim S."/>
            <person name="Choi T."/>
            <person name="Kim D."/>
            <person name="Ryu S."/>
            <person name="Kim W."/>
        </authorList>
    </citation>
    <scope>NUCLEOTIDE SEQUENCE [LARGE SCALE GENOMIC DNA]</scope>
    <source>
        <tissue evidence="8">Muscle</tissue>
    </source>
</reference>
<evidence type="ECO:0000256" key="2">
    <source>
        <dbReference type="ARBA" id="ARBA00009285"/>
    </source>
</evidence>
<dbReference type="SUPFAM" id="SSF52058">
    <property type="entry name" value="L domain-like"/>
    <property type="match status" value="1"/>
</dbReference>
<comment type="similarity">
    <text evidence="2">Belongs to the NXF family.</text>
</comment>
<evidence type="ECO:0000313" key="9">
    <source>
        <dbReference type="Proteomes" id="UP000324222"/>
    </source>
</evidence>
<dbReference type="GO" id="GO:0003723">
    <property type="term" value="F:RNA binding"/>
    <property type="evidence" value="ECO:0007669"/>
    <property type="project" value="InterPro"/>
</dbReference>
<dbReference type="InterPro" id="IPR035979">
    <property type="entry name" value="RBD_domain_sf"/>
</dbReference>
<comment type="subcellular location">
    <subcellularLocation>
        <location evidence="1">Nucleus</location>
    </subcellularLocation>
</comment>
<feature type="compositionally biased region" description="Basic and acidic residues" evidence="6">
    <location>
        <begin position="58"/>
        <end position="70"/>
    </location>
</feature>
<organism evidence="8 9">
    <name type="scientific">Portunus trituberculatus</name>
    <name type="common">Swimming crab</name>
    <name type="synonym">Neptunus trituberculatus</name>
    <dbReference type="NCBI Taxonomy" id="210409"/>
    <lineage>
        <taxon>Eukaryota</taxon>
        <taxon>Metazoa</taxon>
        <taxon>Ecdysozoa</taxon>
        <taxon>Arthropoda</taxon>
        <taxon>Crustacea</taxon>
        <taxon>Multicrustacea</taxon>
        <taxon>Malacostraca</taxon>
        <taxon>Eumalacostraca</taxon>
        <taxon>Eucarida</taxon>
        <taxon>Decapoda</taxon>
        <taxon>Pleocyemata</taxon>
        <taxon>Brachyura</taxon>
        <taxon>Eubrachyura</taxon>
        <taxon>Portunoidea</taxon>
        <taxon>Portunidae</taxon>
        <taxon>Portuninae</taxon>
        <taxon>Portunus</taxon>
    </lineage>
</organism>
<dbReference type="AlphaFoldDB" id="A0A5B7D082"/>
<dbReference type="SUPFAM" id="SSF54928">
    <property type="entry name" value="RNA-binding domain, RBD"/>
    <property type="match status" value="1"/>
</dbReference>
<keyword evidence="5" id="KW-0539">Nucleus</keyword>
<dbReference type="InterPro" id="IPR030217">
    <property type="entry name" value="NXF_fam"/>
</dbReference>
<evidence type="ECO:0000259" key="7">
    <source>
        <dbReference type="PROSITE" id="PS50177"/>
    </source>
</evidence>
<name>A0A5B7D082_PORTR</name>
<dbReference type="Pfam" id="PF24048">
    <property type="entry name" value="LRR_NXF1-5"/>
    <property type="match status" value="1"/>
</dbReference>
<evidence type="ECO:0000313" key="8">
    <source>
        <dbReference type="EMBL" id="MPC13133.1"/>
    </source>
</evidence>
<feature type="compositionally biased region" description="Basic residues" evidence="6">
    <location>
        <begin position="43"/>
        <end position="57"/>
    </location>
</feature>
<dbReference type="InterPro" id="IPR057125">
    <property type="entry name" value="NXF1/2/3/5-like_LRR"/>
</dbReference>
<dbReference type="PANTHER" id="PTHR10662">
    <property type="entry name" value="NUCLEAR RNA EXPORT FACTOR"/>
    <property type="match status" value="1"/>
</dbReference>
<dbReference type="Gene3D" id="3.30.70.330">
    <property type="match status" value="1"/>
</dbReference>
<dbReference type="Gene3D" id="3.10.450.50">
    <property type="match status" value="1"/>
</dbReference>
<dbReference type="GO" id="GO:0005737">
    <property type="term" value="C:cytoplasm"/>
    <property type="evidence" value="ECO:0007669"/>
    <property type="project" value="InterPro"/>
</dbReference>
<dbReference type="InterPro" id="IPR015245">
    <property type="entry name" value="Tap_RNA-bd"/>
</dbReference>
<dbReference type="OrthoDB" id="25872at2759"/>
<accession>A0A5B7D082</accession>
<dbReference type="InterPro" id="IPR012677">
    <property type="entry name" value="Nucleotide-bd_a/b_plait_sf"/>
</dbReference>
<dbReference type="InterPro" id="IPR002075">
    <property type="entry name" value="NTF2_dom"/>
</dbReference>
<dbReference type="GO" id="GO:0005634">
    <property type="term" value="C:nucleus"/>
    <property type="evidence" value="ECO:0007669"/>
    <property type="project" value="UniProtKB-SubCell"/>
</dbReference>